<dbReference type="InterPro" id="IPR044669">
    <property type="entry name" value="YneE/VCCN1/2-like"/>
</dbReference>
<evidence type="ECO:0000256" key="3">
    <source>
        <dbReference type="ARBA" id="ARBA00022475"/>
    </source>
</evidence>
<gene>
    <name evidence="10" type="ORF">FTW19_24090</name>
</gene>
<dbReference type="PANTHER" id="PTHR33281:SF19">
    <property type="entry name" value="VOLTAGE-DEPENDENT ANION CHANNEL-FORMING PROTEIN YNEE"/>
    <property type="match status" value="1"/>
</dbReference>
<comment type="similarity">
    <text evidence="8">Belongs to the anion channel-forming bestrophin (TC 1.A.46) family.</text>
</comment>
<dbReference type="OrthoDB" id="445589at2"/>
<feature type="transmembrane region" description="Helical" evidence="9">
    <location>
        <begin position="31"/>
        <end position="51"/>
    </location>
</feature>
<sequence length="293" mass="33502">MAKYVGLPLALLFGFDVIVVVAFKVMHLRWIAQPAIPLSLLGSAIGVIVGFRNNSSYGRWWEARTLWGAIVNNSRTLARQAVTAIRPVTEEDVQNVQYLQRRIVLLQIAWVNCLRQQLRGLEPWWELKDILPQEEIMLLKHEKNVALEIQKRIGLLVTEAYENGWINERQWANMDDTLSRLCDAQGGSERIKNTPMPRQYDYFPRIFVHLYCLLLPIAMVGNLGWWTPLGSTGVGLIFLALNQIGTDLEDPFSNTIFDIPLTAICRTIEVNLRQMLAEKEIPALERPIDGVLW</sequence>
<dbReference type="KEGG" id="talb:FTW19_24090"/>
<keyword evidence="7 9" id="KW-0472">Membrane</keyword>
<dbReference type="GO" id="GO:0005886">
    <property type="term" value="C:plasma membrane"/>
    <property type="evidence" value="ECO:0007669"/>
    <property type="project" value="UniProtKB-SubCell"/>
</dbReference>
<evidence type="ECO:0000313" key="10">
    <source>
        <dbReference type="EMBL" id="QEE31522.1"/>
    </source>
</evidence>
<evidence type="ECO:0000313" key="11">
    <source>
        <dbReference type="Proteomes" id="UP000321820"/>
    </source>
</evidence>
<evidence type="ECO:0000256" key="4">
    <source>
        <dbReference type="ARBA" id="ARBA00022692"/>
    </source>
</evidence>
<organism evidence="10 11">
    <name type="scientific">Terriglobus albidus</name>
    <dbReference type="NCBI Taxonomy" id="1592106"/>
    <lineage>
        <taxon>Bacteria</taxon>
        <taxon>Pseudomonadati</taxon>
        <taxon>Acidobacteriota</taxon>
        <taxon>Terriglobia</taxon>
        <taxon>Terriglobales</taxon>
        <taxon>Acidobacteriaceae</taxon>
        <taxon>Terriglobus</taxon>
    </lineage>
</organism>
<keyword evidence="4 9" id="KW-0812">Transmembrane</keyword>
<dbReference type="Pfam" id="PF25539">
    <property type="entry name" value="Bestrophin_2"/>
    <property type="match status" value="1"/>
</dbReference>
<keyword evidence="3" id="KW-1003">Cell membrane</keyword>
<proteinExistence type="inferred from homology"/>
<feature type="transmembrane region" description="Helical" evidence="9">
    <location>
        <begin position="206"/>
        <end position="226"/>
    </location>
</feature>
<keyword evidence="2" id="KW-0813">Transport</keyword>
<evidence type="ECO:0000256" key="8">
    <source>
        <dbReference type="ARBA" id="ARBA00034708"/>
    </source>
</evidence>
<evidence type="ECO:0000256" key="9">
    <source>
        <dbReference type="SAM" id="Phobius"/>
    </source>
</evidence>
<evidence type="ECO:0000256" key="7">
    <source>
        <dbReference type="ARBA" id="ARBA00023136"/>
    </source>
</evidence>
<protein>
    <recommendedName>
        <fullName evidence="12">Bestrophin</fullName>
    </recommendedName>
</protein>
<keyword evidence="11" id="KW-1185">Reference proteome</keyword>
<feature type="transmembrane region" description="Helical" evidence="9">
    <location>
        <begin position="7"/>
        <end position="25"/>
    </location>
</feature>
<dbReference type="EMBL" id="CP042806">
    <property type="protein sequence ID" value="QEE31522.1"/>
    <property type="molecule type" value="Genomic_DNA"/>
</dbReference>
<evidence type="ECO:0000256" key="1">
    <source>
        <dbReference type="ARBA" id="ARBA00004651"/>
    </source>
</evidence>
<keyword evidence="6" id="KW-0406">Ion transport</keyword>
<dbReference type="GO" id="GO:0005254">
    <property type="term" value="F:chloride channel activity"/>
    <property type="evidence" value="ECO:0007669"/>
    <property type="project" value="InterPro"/>
</dbReference>
<evidence type="ECO:0000256" key="5">
    <source>
        <dbReference type="ARBA" id="ARBA00022989"/>
    </source>
</evidence>
<comment type="subcellular location">
    <subcellularLocation>
        <location evidence="1">Cell membrane</location>
        <topology evidence="1">Multi-pass membrane protein</topology>
    </subcellularLocation>
</comment>
<reference evidence="10 11" key="1">
    <citation type="submission" date="2019-08" db="EMBL/GenBank/DDBJ databases">
        <title>Complete genome sequence of Terriglobus albidus strain ORNL.</title>
        <authorList>
            <person name="Podar M."/>
        </authorList>
    </citation>
    <scope>NUCLEOTIDE SEQUENCE [LARGE SCALE GENOMIC DNA]</scope>
    <source>
        <strain evidence="10 11">ORNL</strain>
    </source>
</reference>
<name>A0A5B9EHS6_9BACT</name>
<evidence type="ECO:0000256" key="6">
    <source>
        <dbReference type="ARBA" id="ARBA00023065"/>
    </source>
</evidence>
<evidence type="ECO:0000256" key="2">
    <source>
        <dbReference type="ARBA" id="ARBA00022448"/>
    </source>
</evidence>
<evidence type="ECO:0008006" key="12">
    <source>
        <dbReference type="Google" id="ProtNLM"/>
    </source>
</evidence>
<dbReference type="PANTHER" id="PTHR33281">
    <property type="entry name" value="UPF0187 PROTEIN YNEE"/>
    <property type="match status" value="1"/>
</dbReference>
<dbReference type="Proteomes" id="UP000321820">
    <property type="component" value="Chromosome"/>
</dbReference>
<keyword evidence="5 9" id="KW-1133">Transmembrane helix</keyword>
<accession>A0A5B9EHS6</accession>
<dbReference type="AlphaFoldDB" id="A0A5B9EHS6"/>